<reference evidence="3" key="1">
    <citation type="submission" date="2017-02" db="UniProtKB">
        <authorList>
            <consortium name="WormBaseParasite"/>
        </authorList>
    </citation>
    <scope>IDENTIFICATION</scope>
</reference>
<evidence type="ECO:0000313" key="3">
    <source>
        <dbReference type="WBParaSite" id="PTRK_0001388500.1"/>
    </source>
</evidence>
<dbReference type="PROSITE" id="PS50106">
    <property type="entry name" value="PDZ"/>
    <property type="match status" value="1"/>
</dbReference>
<accession>A0A0N4ZYL9</accession>
<evidence type="ECO:0000259" key="1">
    <source>
        <dbReference type="PROSITE" id="PS50106"/>
    </source>
</evidence>
<protein>
    <submittedName>
        <fullName evidence="3">PDZ domain-containing protein</fullName>
    </submittedName>
</protein>
<proteinExistence type="predicted"/>
<evidence type="ECO:0000313" key="2">
    <source>
        <dbReference type="Proteomes" id="UP000038045"/>
    </source>
</evidence>
<dbReference type="CDD" id="cd00136">
    <property type="entry name" value="PDZ_canonical"/>
    <property type="match status" value="1"/>
</dbReference>
<dbReference type="SMART" id="SM00228">
    <property type="entry name" value="PDZ"/>
    <property type="match status" value="1"/>
</dbReference>
<dbReference type="InterPro" id="IPR001478">
    <property type="entry name" value="PDZ"/>
</dbReference>
<dbReference type="AlphaFoldDB" id="A0A0N4ZYL9"/>
<name>A0A0N4ZYL9_PARTI</name>
<dbReference type="WBParaSite" id="PTRK_0001388500.1">
    <property type="protein sequence ID" value="PTRK_0001388500.1"/>
    <property type="gene ID" value="PTRK_0001388500"/>
</dbReference>
<dbReference type="Pfam" id="PF00595">
    <property type="entry name" value="PDZ"/>
    <property type="match status" value="1"/>
</dbReference>
<dbReference type="InterPro" id="IPR036034">
    <property type="entry name" value="PDZ_sf"/>
</dbReference>
<feature type="domain" description="PDZ" evidence="1">
    <location>
        <begin position="70"/>
        <end position="141"/>
    </location>
</feature>
<dbReference type="Proteomes" id="UP000038045">
    <property type="component" value="Unplaced"/>
</dbReference>
<keyword evidence="2" id="KW-1185">Reference proteome</keyword>
<dbReference type="SUPFAM" id="SSF50156">
    <property type="entry name" value="PDZ domain-like"/>
    <property type="match status" value="1"/>
</dbReference>
<sequence>MYSTFKPSAEGYDKKILHYYDSSEISNDFSNETDDGTSSFDIYEEHYNDNLLQLQNIKNSVYAYEEFIAVIQLKHPTEEVGFSIGQTEDDSPYIEDILPNTPAERSNLVEGDEIIEVNTIPIHNLGYYRTIDLIKEVRKKK</sequence>
<organism evidence="2 3">
    <name type="scientific">Parastrongyloides trichosuri</name>
    <name type="common">Possum-specific nematode worm</name>
    <dbReference type="NCBI Taxonomy" id="131310"/>
    <lineage>
        <taxon>Eukaryota</taxon>
        <taxon>Metazoa</taxon>
        <taxon>Ecdysozoa</taxon>
        <taxon>Nematoda</taxon>
        <taxon>Chromadorea</taxon>
        <taxon>Rhabditida</taxon>
        <taxon>Tylenchina</taxon>
        <taxon>Panagrolaimomorpha</taxon>
        <taxon>Strongyloidoidea</taxon>
        <taxon>Strongyloididae</taxon>
        <taxon>Parastrongyloides</taxon>
    </lineage>
</organism>
<dbReference type="Gene3D" id="2.30.42.10">
    <property type="match status" value="1"/>
</dbReference>